<protein>
    <submittedName>
        <fullName evidence="2">GNAT family N-acetyltransferase</fullName>
    </submittedName>
</protein>
<organism evidence="2 3">
    <name type="scientific">Lysinibacillus louembei</name>
    <dbReference type="NCBI Taxonomy" id="1470088"/>
    <lineage>
        <taxon>Bacteria</taxon>
        <taxon>Bacillati</taxon>
        <taxon>Bacillota</taxon>
        <taxon>Bacilli</taxon>
        <taxon>Bacillales</taxon>
        <taxon>Bacillaceae</taxon>
        <taxon>Lysinibacillus</taxon>
    </lineage>
</organism>
<dbReference type="PROSITE" id="PS51186">
    <property type="entry name" value="GNAT"/>
    <property type="match status" value="1"/>
</dbReference>
<dbReference type="Proteomes" id="UP001322664">
    <property type="component" value="Chromosome"/>
</dbReference>
<dbReference type="CDD" id="cd04301">
    <property type="entry name" value="NAT_SF"/>
    <property type="match status" value="1"/>
</dbReference>
<sequence length="241" mass="27561">MTLFSQTIIDFWDSSFNGEIFYNDDYFCCIINPHLKESRRLMVLTTANGKVSVVMTPTIATKLQLVKEQPISEEIFRNKLEEIGILLHSADHIFYFTEKEKEKVCTETATKNIRQLTEQDVEVFSEFENSASEQDLDDAYVELDHWAVFGSFAEERLACASSMYPWSDNTKLADLGVLTLSQFRGQGHARKVVRAISQYAYEKGYEPQYRCQLDNTASISLAKACELTLFGQWEVISPDSP</sequence>
<reference evidence="2 3" key="1">
    <citation type="submission" date="2023-09" db="EMBL/GenBank/DDBJ databases">
        <authorList>
            <person name="Page C.A."/>
            <person name="Perez-Diaz I.M."/>
        </authorList>
    </citation>
    <scope>NUCLEOTIDE SEQUENCE [LARGE SCALE GENOMIC DNA]</scope>
    <source>
        <strain evidence="2 3">Ll15</strain>
    </source>
</reference>
<proteinExistence type="predicted"/>
<name>A0ABZ0RZG0_9BACI</name>
<dbReference type="InterPro" id="IPR016181">
    <property type="entry name" value="Acyl_CoA_acyltransferase"/>
</dbReference>
<dbReference type="SUPFAM" id="SSF55729">
    <property type="entry name" value="Acyl-CoA N-acyltransferases (Nat)"/>
    <property type="match status" value="1"/>
</dbReference>
<dbReference type="Pfam" id="PF00583">
    <property type="entry name" value="Acetyltransf_1"/>
    <property type="match status" value="1"/>
</dbReference>
<evidence type="ECO:0000313" key="2">
    <source>
        <dbReference type="EMBL" id="WPK13644.1"/>
    </source>
</evidence>
<gene>
    <name evidence="2" type="ORF">R6U77_08275</name>
</gene>
<feature type="domain" description="N-acetyltransferase" evidence="1">
    <location>
        <begin position="111"/>
        <end position="241"/>
    </location>
</feature>
<keyword evidence="3" id="KW-1185">Reference proteome</keyword>
<dbReference type="InterPro" id="IPR000182">
    <property type="entry name" value="GNAT_dom"/>
</dbReference>
<dbReference type="Gene3D" id="3.40.630.30">
    <property type="match status" value="1"/>
</dbReference>
<accession>A0ABZ0RZG0</accession>
<dbReference type="RefSeq" id="WP_319838118.1">
    <property type="nucleotide sequence ID" value="NZ_CP137624.1"/>
</dbReference>
<evidence type="ECO:0000313" key="3">
    <source>
        <dbReference type="Proteomes" id="UP001322664"/>
    </source>
</evidence>
<evidence type="ECO:0000259" key="1">
    <source>
        <dbReference type="PROSITE" id="PS51186"/>
    </source>
</evidence>
<dbReference type="EMBL" id="CP137624">
    <property type="protein sequence ID" value="WPK13644.1"/>
    <property type="molecule type" value="Genomic_DNA"/>
</dbReference>